<dbReference type="InterPro" id="IPR003870">
    <property type="entry name" value="DUF222"/>
</dbReference>
<dbReference type="AlphaFoldDB" id="A0A7Y9JAP1"/>
<feature type="compositionally biased region" description="Polar residues" evidence="1">
    <location>
        <begin position="378"/>
        <end position="387"/>
    </location>
</feature>
<keyword evidence="4" id="KW-1185">Reference proteome</keyword>
<feature type="region of interest" description="Disordered" evidence="1">
    <location>
        <begin position="371"/>
        <end position="415"/>
    </location>
</feature>
<proteinExistence type="predicted"/>
<comment type="caution">
    <text evidence="3">The sequence shown here is derived from an EMBL/GenBank/DDBJ whole genome shotgun (WGS) entry which is preliminary data.</text>
</comment>
<protein>
    <recommendedName>
        <fullName evidence="2">DUF222 domain-containing protein</fullName>
    </recommendedName>
</protein>
<organism evidence="3 4">
    <name type="scientific">Nocardioides panaciterrulae</name>
    <dbReference type="NCBI Taxonomy" id="661492"/>
    <lineage>
        <taxon>Bacteria</taxon>
        <taxon>Bacillati</taxon>
        <taxon>Actinomycetota</taxon>
        <taxon>Actinomycetes</taxon>
        <taxon>Propionibacteriales</taxon>
        <taxon>Nocardioidaceae</taxon>
        <taxon>Nocardioides</taxon>
    </lineage>
</organism>
<dbReference type="Proteomes" id="UP000535511">
    <property type="component" value="Unassembled WGS sequence"/>
</dbReference>
<name>A0A7Y9JAP1_9ACTN</name>
<reference evidence="3 4" key="1">
    <citation type="submission" date="2020-07" db="EMBL/GenBank/DDBJ databases">
        <title>Sequencing the genomes of 1000 actinobacteria strains.</title>
        <authorList>
            <person name="Klenk H.-P."/>
        </authorList>
    </citation>
    <scope>NUCLEOTIDE SEQUENCE [LARGE SCALE GENOMIC DNA]</scope>
    <source>
        <strain evidence="3 4">DSM 21350</strain>
    </source>
</reference>
<dbReference type="EMBL" id="JACCBG010000001">
    <property type="protein sequence ID" value="NYD41917.1"/>
    <property type="molecule type" value="Genomic_DNA"/>
</dbReference>
<evidence type="ECO:0000313" key="4">
    <source>
        <dbReference type="Proteomes" id="UP000535511"/>
    </source>
</evidence>
<accession>A0A7Y9JAP1</accession>
<evidence type="ECO:0000256" key="1">
    <source>
        <dbReference type="SAM" id="MobiDB-lite"/>
    </source>
</evidence>
<dbReference type="Pfam" id="PF02720">
    <property type="entry name" value="DUF222"/>
    <property type="match status" value="1"/>
</dbReference>
<sequence length="473" mass="51870">MAPIDDLDPQALLARAEQCVVERRRSGLTELLLASQWAVLHATDPKDDPGHREVPGGDRLVRVGGEGTPRLRQLSLAELGIAFDTHTTGARALVADALDLAHRLPQTWAAAQELGCDTWVVRKVAKLTRELSAQAVGLVDTAVAPVLNTLPTGRLLALAEAKVIEADPEAYAEKVEAELRRRFVGLSRTDTHGLRTVYARLDAGDATWLDAIIDQLADILDQREDLRPQTPRDLGRDELRALAFGWLARPVEALELILDSTQGQTAPAEVEEEPSRAVALSERALELLGSLDLTRLRPTAQLFCHLHQDALTGRVPGVARIEDLGPRLLAHLATLLGHTNVTLTPVLDLATQRAVDGYEHPTAMRTRTRLRNPADTFPGSTTLTGTGRQAVDIDHPVPYDPDGPPGQTRDTNAQPLTRGHHRAKTHLPYQVWIIDSTTKLWKTPHGRWRIVDHHGTHLPQVLELDPTFPTCVA</sequence>
<evidence type="ECO:0000259" key="2">
    <source>
        <dbReference type="Pfam" id="PF02720"/>
    </source>
</evidence>
<evidence type="ECO:0000313" key="3">
    <source>
        <dbReference type="EMBL" id="NYD41917.1"/>
    </source>
</evidence>
<dbReference type="RefSeq" id="WP_179663593.1">
    <property type="nucleotide sequence ID" value="NZ_JACCBG010000001.1"/>
</dbReference>
<feature type="domain" description="DUF222" evidence="2">
    <location>
        <begin position="85"/>
        <end position="233"/>
    </location>
</feature>
<gene>
    <name evidence="3" type="ORF">BJZ21_002000</name>
</gene>